<dbReference type="OrthoDB" id="9814791at2"/>
<organism evidence="1 2">
    <name type="scientific">Marilutibacter maris</name>
    <dbReference type="NCBI Taxonomy" id="1605891"/>
    <lineage>
        <taxon>Bacteria</taxon>
        <taxon>Pseudomonadati</taxon>
        <taxon>Pseudomonadota</taxon>
        <taxon>Gammaproteobacteria</taxon>
        <taxon>Lysobacterales</taxon>
        <taxon>Lysobacteraceae</taxon>
        <taxon>Marilutibacter</taxon>
    </lineage>
</organism>
<proteinExistence type="predicted"/>
<dbReference type="InterPro" id="IPR006311">
    <property type="entry name" value="TAT_signal"/>
</dbReference>
<sequence length="373" mass="42267">MNPPFDPPHDDRFSPPRRRFLTAAAIAGGAAALGLQPSIRAARAAIDRLDAPHARDWEWLRGNWDVHHRRLKERLVGDTRWEEFAGRSAMWLTMGGLGTIDDNSLDLPGDAYRGLGLRVFDPGSGTWAIWWLDGRNPTRIEPAVRGGFDGDTGTFSGRNTLRGQPILMRFRWHDIHGERPWWEQAFSPDDGASWEVNWRNWFTRTSATPHPLPMRADAPTDFSFIAGRWKVWNRRLRERLVGNDDWDEFPGTLHNWPVLGGYGNVGDNVMHFPGGDVRGVSVRSYDAGTGQWLSWWIDNRDPSRLEPPVKGRFTGGGDNRLLIGDDTLRGQPIKTRVIWSHISADSARWEQACSADGGQTWEVNWTSDFTRIG</sequence>
<gene>
    <name evidence="1" type="ORF">C9I47_2255</name>
</gene>
<dbReference type="Proteomes" id="UP000249447">
    <property type="component" value="Chromosome"/>
</dbReference>
<evidence type="ECO:0000313" key="2">
    <source>
        <dbReference type="Proteomes" id="UP000249447"/>
    </source>
</evidence>
<protein>
    <recommendedName>
        <fullName evidence="3">Twin-arginine translocation signal domain-containing protein</fullName>
    </recommendedName>
</protein>
<dbReference type="AlphaFoldDB" id="A0A2U9TBJ9"/>
<dbReference type="EMBL" id="CP029843">
    <property type="protein sequence ID" value="AWV07938.1"/>
    <property type="molecule type" value="Genomic_DNA"/>
</dbReference>
<reference evidence="1 2" key="1">
    <citation type="submission" date="2018-05" db="EMBL/GenBank/DDBJ databases">
        <title>The complete genome of Lysobacter maris HZ9B, a marine bacterium antagonistic against terrestrial plant pathogens.</title>
        <authorList>
            <person name="Zhang X.-Q."/>
        </authorList>
    </citation>
    <scope>NUCLEOTIDE SEQUENCE [LARGE SCALE GENOMIC DNA]</scope>
    <source>
        <strain evidence="1 2">HZ9B</strain>
    </source>
</reference>
<keyword evidence="2" id="KW-1185">Reference proteome</keyword>
<dbReference type="KEGG" id="lmb:C9I47_2255"/>
<dbReference type="RefSeq" id="WP_111267006.1">
    <property type="nucleotide sequence ID" value="NZ_CP029843.1"/>
</dbReference>
<evidence type="ECO:0008006" key="3">
    <source>
        <dbReference type="Google" id="ProtNLM"/>
    </source>
</evidence>
<dbReference type="PROSITE" id="PS51318">
    <property type="entry name" value="TAT"/>
    <property type="match status" value="1"/>
</dbReference>
<name>A0A2U9TBJ9_9GAMM</name>
<evidence type="ECO:0000313" key="1">
    <source>
        <dbReference type="EMBL" id="AWV07938.1"/>
    </source>
</evidence>
<accession>A0A2U9TBJ9</accession>